<evidence type="ECO:0000256" key="4">
    <source>
        <dbReference type="PROSITE-ProRule" id="PRU00175"/>
    </source>
</evidence>
<evidence type="ECO:0000256" key="6">
    <source>
        <dbReference type="SAM" id="MobiDB-lite"/>
    </source>
</evidence>
<keyword evidence="9" id="KW-1185">Reference proteome</keyword>
<dbReference type="InterPro" id="IPR013083">
    <property type="entry name" value="Znf_RING/FYVE/PHD"/>
</dbReference>
<dbReference type="EMBL" id="KV891531">
    <property type="protein sequence ID" value="OON23510.1"/>
    <property type="molecule type" value="Genomic_DNA"/>
</dbReference>
<evidence type="ECO:0000256" key="3">
    <source>
        <dbReference type="ARBA" id="ARBA00022833"/>
    </source>
</evidence>
<evidence type="ECO:0000256" key="5">
    <source>
        <dbReference type="SAM" id="Coils"/>
    </source>
</evidence>
<name>A0A1S8X9V6_OPIVI</name>
<dbReference type="InterPro" id="IPR001841">
    <property type="entry name" value="Znf_RING"/>
</dbReference>
<keyword evidence="2 4" id="KW-0863">Zinc-finger</keyword>
<dbReference type="PANTHER" id="PTHR45931">
    <property type="entry name" value="SI:CH211-59O9.10"/>
    <property type="match status" value="1"/>
</dbReference>
<dbReference type="GO" id="GO:0008270">
    <property type="term" value="F:zinc ion binding"/>
    <property type="evidence" value="ECO:0007669"/>
    <property type="project" value="UniProtKB-KW"/>
</dbReference>
<dbReference type="GO" id="GO:0005634">
    <property type="term" value="C:nucleus"/>
    <property type="evidence" value="ECO:0007669"/>
    <property type="project" value="TreeGrafter"/>
</dbReference>
<dbReference type="Proteomes" id="UP000243686">
    <property type="component" value="Unassembled WGS sequence"/>
</dbReference>
<dbReference type="Pfam" id="PF13639">
    <property type="entry name" value="zf-RING_2"/>
    <property type="match status" value="2"/>
</dbReference>
<dbReference type="PANTHER" id="PTHR45931:SF3">
    <property type="entry name" value="RING ZINC FINGER-CONTAINING PROTEIN"/>
    <property type="match status" value="1"/>
</dbReference>
<protein>
    <submittedName>
        <fullName evidence="8">Zinc finger, C3HC4 type</fullName>
    </submittedName>
</protein>
<dbReference type="InterPro" id="IPR051834">
    <property type="entry name" value="RING_finger_E3_ligase"/>
</dbReference>
<dbReference type="SUPFAM" id="SSF57850">
    <property type="entry name" value="RING/U-box"/>
    <property type="match status" value="2"/>
</dbReference>
<organism evidence="8 9">
    <name type="scientific">Opisthorchis viverrini</name>
    <name type="common">Southeast Asian liver fluke</name>
    <dbReference type="NCBI Taxonomy" id="6198"/>
    <lineage>
        <taxon>Eukaryota</taxon>
        <taxon>Metazoa</taxon>
        <taxon>Spiralia</taxon>
        <taxon>Lophotrochozoa</taxon>
        <taxon>Platyhelminthes</taxon>
        <taxon>Trematoda</taxon>
        <taxon>Digenea</taxon>
        <taxon>Opisthorchiida</taxon>
        <taxon>Opisthorchiata</taxon>
        <taxon>Opisthorchiidae</taxon>
        <taxon>Opisthorchis</taxon>
    </lineage>
</organism>
<keyword evidence="3" id="KW-0862">Zinc</keyword>
<feature type="coiled-coil region" evidence="5">
    <location>
        <begin position="17"/>
        <end position="44"/>
    </location>
</feature>
<feature type="domain" description="RING-type" evidence="7">
    <location>
        <begin position="198"/>
        <end position="258"/>
    </location>
</feature>
<reference evidence="8 9" key="1">
    <citation type="submission" date="2015-03" db="EMBL/GenBank/DDBJ databases">
        <title>Draft genome of the nematode, Opisthorchis viverrini.</title>
        <authorList>
            <person name="Mitreva M."/>
        </authorList>
    </citation>
    <scope>NUCLEOTIDE SEQUENCE [LARGE SCALE GENOMIC DNA]</scope>
    <source>
        <strain evidence="8">Khon Kaen</strain>
    </source>
</reference>
<dbReference type="SMART" id="SM00184">
    <property type="entry name" value="RING"/>
    <property type="match status" value="2"/>
</dbReference>
<evidence type="ECO:0000313" key="9">
    <source>
        <dbReference type="Proteomes" id="UP000243686"/>
    </source>
</evidence>
<feature type="compositionally biased region" description="Basic and acidic residues" evidence="6">
    <location>
        <begin position="390"/>
        <end position="402"/>
    </location>
</feature>
<sequence length="503" mass="57588">MGAKHPHLCLPVHFAVCDVVEKLLQELEQKVPDLSNRRKKKMRQYVYRRMRASIIPHELVQPENGNFSNDELDEQQLSVIRSLVYSIFIRGIRKWWNMKPCNRNASKFALTMSSNKDSQFQSSRGDNQIDGESSNVLLGNVESECQNRNYRDRYAHKVRCDANSVLFSYVIHAQGVRLSFCAVSSLASADQIEKLFRCSICLEEFEENDQIVTLPCFHVYHKECVRKWLFSAISNYANEVLRIDFTYQMGAKHPNMCPGVYVTVEGIIDDLLQQLEEQVPNLSEKRKLKIRRYVCHRVRACLPGEFVEPCSAYFSTSELNEEHVSMMRSLVYYTFIRAIKNYWTMRPRSRNSSASRSTLTSDGSLRRTTNQRDNQSDSEGEYLEASAMDPTRRDSDPTDVKGPRLSSYTVTSIVSSDQSGKLPCCAICLVDFEANDEIITLPCFHVYHKACVQPWLTSNGGCAVCRLAPMKLVRNMVELLDQFGIGKLTNASPTQLRKDLLKS</sequence>
<evidence type="ECO:0000256" key="1">
    <source>
        <dbReference type="ARBA" id="ARBA00022723"/>
    </source>
</evidence>
<dbReference type="Gene3D" id="3.30.40.10">
    <property type="entry name" value="Zinc/RING finger domain, C3HC4 (zinc finger)"/>
    <property type="match status" value="2"/>
</dbReference>
<evidence type="ECO:0000256" key="2">
    <source>
        <dbReference type="ARBA" id="ARBA00022771"/>
    </source>
</evidence>
<evidence type="ECO:0000259" key="7">
    <source>
        <dbReference type="PROSITE" id="PS50089"/>
    </source>
</evidence>
<dbReference type="GO" id="GO:0006511">
    <property type="term" value="P:ubiquitin-dependent protein catabolic process"/>
    <property type="evidence" value="ECO:0007669"/>
    <property type="project" value="TreeGrafter"/>
</dbReference>
<dbReference type="CDD" id="cd16454">
    <property type="entry name" value="RING-H2_PA-TM-RING"/>
    <property type="match status" value="1"/>
</dbReference>
<keyword evidence="1" id="KW-0479">Metal-binding</keyword>
<dbReference type="GO" id="GO:0061630">
    <property type="term" value="F:ubiquitin protein ligase activity"/>
    <property type="evidence" value="ECO:0007669"/>
    <property type="project" value="TreeGrafter"/>
</dbReference>
<dbReference type="PROSITE" id="PS50089">
    <property type="entry name" value="ZF_RING_2"/>
    <property type="match status" value="2"/>
</dbReference>
<proteinExistence type="predicted"/>
<evidence type="ECO:0000313" key="8">
    <source>
        <dbReference type="EMBL" id="OON23510.1"/>
    </source>
</evidence>
<feature type="domain" description="RING-type" evidence="7">
    <location>
        <begin position="425"/>
        <end position="466"/>
    </location>
</feature>
<gene>
    <name evidence="8" type="ORF">X801_00576</name>
</gene>
<feature type="region of interest" description="Disordered" evidence="6">
    <location>
        <begin position="349"/>
        <end position="404"/>
    </location>
</feature>
<feature type="compositionally biased region" description="Low complexity" evidence="6">
    <location>
        <begin position="350"/>
        <end position="363"/>
    </location>
</feature>
<dbReference type="AlphaFoldDB" id="A0A1S8X9V6"/>
<keyword evidence="5" id="KW-0175">Coiled coil</keyword>
<accession>A0A1S8X9V6</accession>